<reference evidence="1 2" key="1">
    <citation type="submission" date="2009-11" db="EMBL/GenBank/DDBJ databases">
        <title>Annotation of Allomyces macrogynus ATCC 38327.</title>
        <authorList>
            <consortium name="The Broad Institute Genome Sequencing Platform"/>
            <person name="Russ C."/>
            <person name="Cuomo C."/>
            <person name="Burger G."/>
            <person name="Gray M.W."/>
            <person name="Holland P.W.H."/>
            <person name="King N."/>
            <person name="Lang F.B.F."/>
            <person name="Roger A.J."/>
            <person name="Ruiz-Trillo I."/>
            <person name="Young S.K."/>
            <person name="Zeng Q."/>
            <person name="Gargeya S."/>
            <person name="Fitzgerald M."/>
            <person name="Haas B."/>
            <person name="Abouelleil A."/>
            <person name="Alvarado L."/>
            <person name="Arachchi H.M."/>
            <person name="Berlin A."/>
            <person name="Chapman S.B."/>
            <person name="Gearin G."/>
            <person name="Goldberg J."/>
            <person name="Griggs A."/>
            <person name="Gujja S."/>
            <person name="Hansen M."/>
            <person name="Heiman D."/>
            <person name="Howarth C."/>
            <person name="Larimer J."/>
            <person name="Lui A."/>
            <person name="MacDonald P.J.P."/>
            <person name="McCowen C."/>
            <person name="Montmayeur A."/>
            <person name="Murphy C."/>
            <person name="Neiman D."/>
            <person name="Pearson M."/>
            <person name="Priest M."/>
            <person name="Roberts A."/>
            <person name="Saif S."/>
            <person name="Shea T."/>
            <person name="Sisk P."/>
            <person name="Stolte C."/>
            <person name="Sykes S."/>
            <person name="Wortman J."/>
            <person name="Nusbaum C."/>
            <person name="Birren B."/>
        </authorList>
    </citation>
    <scope>NUCLEOTIDE SEQUENCE [LARGE SCALE GENOMIC DNA]</scope>
    <source>
        <strain evidence="1 2">ATCC 38327</strain>
    </source>
</reference>
<name>A0A0L0S544_ALLM3</name>
<evidence type="ECO:0000313" key="1">
    <source>
        <dbReference type="EMBL" id="KNE57479.1"/>
    </source>
</evidence>
<dbReference type="VEuPathDB" id="FungiDB:AMAG_18054"/>
<dbReference type="OrthoDB" id="5588663at2759"/>
<accession>A0A0L0S544</accession>
<reference evidence="2" key="2">
    <citation type="submission" date="2009-11" db="EMBL/GenBank/DDBJ databases">
        <title>The Genome Sequence of Allomyces macrogynus strain ATCC 38327.</title>
        <authorList>
            <consortium name="The Broad Institute Genome Sequencing Platform"/>
            <person name="Russ C."/>
            <person name="Cuomo C."/>
            <person name="Shea T."/>
            <person name="Young S.K."/>
            <person name="Zeng Q."/>
            <person name="Koehrsen M."/>
            <person name="Haas B."/>
            <person name="Borodovsky M."/>
            <person name="Guigo R."/>
            <person name="Alvarado L."/>
            <person name="Berlin A."/>
            <person name="Borenstein D."/>
            <person name="Chen Z."/>
            <person name="Engels R."/>
            <person name="Freedman E."/>
            <person name="Gellesch M."/>
            <person name="Goldberg J."/>
            <person name="Griggs A."/>
            <person name="Gujja S."/>
            <person name="Heiman D."/>
            <person name="Hepburn T."/>
            <person name="Howarth C."/>
            <person name="Jen D."/>
            <person name="Larson L."/>
            <person name="Lewis B."/>
            <person name="Mehta T."/>
            <person name="Park D."/>
            <person name="Pearson M."/>
            <person name="Roberts A."/>
            <person name="Saif S."/>
            <person name="Shenoy N."/>
            <person name="Sisk P."/>
            <person name="Stolte C."/>
            <person name="Sykes S."/>
            <person name="Walk T."/>
            <person name="White J."/>
            <person name="Yandava C."/>
            <person name="Burger G."/>
            <person name="Gray M.W."/>
            <person name="Holland P.W.H."/>
            <person name="King N."/>
            <person name="Lang F.B.F."/>
            <person name="Roger A.J."/>
            <person name="Ruiz-Trillo I."/>
            <person name="Lander E."/>
            <person name="Nusbaum C."/>
        </authorList>
    </citation>
    <scope>NUCLEOTIDE SEQUENCE [LARGE SCALE GENOMIC DNA]</scope>
    <source>
        <strain evidence="2">ATCC 38327</strain>
    </source>
</reference>
<organism evidence="1 2">
    <name type="scientific">Allomyces macrogynus (strain ATCC 38327)</name>
    <name type="common">Allomyces javanicus var. macrogynus</name>
    <dbReference type="NCBI Taxonomy" id="578462"/>
    <lineage>
        <taxon>Eukaryota</taxon>
        <taxon>Fungi</taxon>
        <taxon>Fungi incertae sedis</taxon>
        <taxon>Blastocladiomycota</taxon>
        <taxon>Blastocladiomycetes</taxon>
        <taxon>Blastocladiales</taxon>
        <taxon>Blastocladiaceae</taxon>
        <taxon>Allomyces</taxon>
    </lineage>
</organism>
<evidence type="ECO:0000313" key="2">
    <source>
        <dbReference type="Proteomes" id="UP000054350"/>
    </source>
</evidence>
<dbReference type="STRING" id="578462.A0A0L0S544"/>
<gene>
    <name evidence="1" type="ORF">AMAG_18054</name>
</gene>
<proteinExistence type="predicted"/>
<dbReference type="Proteomes" id="UP000054350">
    <property type="component" value="Unassembled WGS sequence"/>
</dbReference>
<dbReference type="AlphaFoldDB" id="A0A0L0S544"/>
<keyword evidence="2" id="KW-1185">Reference proteome</keyword>
<protein>
    <submittedName>
        <fullName evidence="1">Uncharacterized protein</fullName>
    </submittedName>
</protein>
<sequence>MVADMAKEIDSALLALTHDAIARYIDTSQARTWNGLPPEGPYPLSSYLPETLSLNMEALIQNPWLRLLSWEMKPLRVTKKGVVISQRKRVAPLLLELKWAGHPLVFAEAHKWRHMVAADKQAEHEQISTHVEFSPETNDYLQFEPWITKEYQFFELPHKDGDAGNTGNTGNPFSLSFVPFY</sequence>
<dbReference type="EMBL" id="GG745331">
    <property type="protein sequence ID" value="KNE57479.1"/>
    <property type="molecule type" value="Genomic_DNA"/>
</dbReference>